<dbReference type="AlphaFoldDB" id="A0A9R1WP85"/>
<organism evidence="2 3">
    <name type="scientific">Lactuca sativa</name>
    <name type="common">Garden lettuce</name>
    <dbReference type="NCBI Taxonomy" id="4236"/>
    <lineage>
        <taxon>Eukaryota</taxon>
        <taxon>Viridiplantae</taxon>
        <taxon>Streptophyta</taxon>
        <taxon>Embryophyta</taxon>
        <taxon>Tracheophyta</taxon>
        <taxon>Spermatophyta</taxon>
        <taxon>Magnoliopsida</taxon>
        <taxon>eudicotyledons</taxon>
        <taxon>Gunneridae</taxon>
        <taxon>Pentapetalae</taxon>
        <taxon>asterids</taxon>
        <taxon>campanulids</taxon>
        <taxon>Asterales</taxon>
        <taxon>Asteraceae</taxon>
        <taxon>Cichorioideae</taxon>
        <taxon>Cichorieae</taxon>
        <taxon>Lactucinae</taxon>
        <taxon>Lactuca</taxon>
    </lineage>
</organism>
<feature type="transmembrane region" description="Helical" evidence="1">
    <location>
        <begin position="318"/>
        <end position="337"/>
    </location>
</feature>
<evidence type="ECO:0008006" key="4">
    <source>
        <dbReference type="Google" id="ProtNLM"/>
    </source>
</evidence>
<evidence type="ECO:0000313" key="2">
    <source>
        <dbReference type="EMBL" id="KAJ0227758.1"/>
    </source>
</evidence>
<feature type="transmembrane region" description="Helical" evidence="1">
    <location>
        <begin position="286"/>
        <end position="306"/>
    </location>
</feature>
<reference evidence="2 3" key="1">
    <citation type="journal article" date="2017" name="Nat. Commun.">
        <title>Genome assembly with in vitro proximity ligation data and whole-genome triplication in lettuce.</title>
        <authorList>
            <person name="Reyes-Chin-Wo S."/>
            <person name="Wang Z."/>
            <person name="Yang X."/>
            <person name="Kozik A."/>
            <person name="Arikit S."/>
            <person name="Song C."/>
            <person name="Xia L."/>
            <person name="Froenicke L."/>
            <person name="Lavelle D.O."/>
            <person name="Truco M.J."/>
            <person name="Xia R."/>
            <person name="Zhu S."/>
            <person name="Xu C."/>
            <person name="Xu H."/>
            <person name="Xu X."/>
            <person name="Cox K."/>
            <person name="Korf I."/>
            <person name="Meyers B.C."/>
            <person name="Michelmore R.W."/>
        </authorList>
    </citation>
    <scope>NUCLEOTIDE SEQUENCE [LARGE SCALE GENOMIC DNA]</scope>
    <source>
        <strain evidence="3">cv. Salinas</strain>
        <tissue evidence="2">Seedlings</tissue>
    </source>
</reference>
<comment type="caution">
    <text evidence="2">The sequence shown here is derived from an EMBL/GenBank/DDBJ whole genome shotgun (WGS) entry which is preliminary data.</text>
</comment>
<keyword evidence="1" id="KW-0812">Transmembrane</keyword>
<keyword evidence="1" id="KW-1133">Transmembrane helix</keyword>
<dbReference type="PANTHER" id="PTHR10492">
    <property type="match status" value="1"/>
</dbReference>
<keyword evidence="1" id="KW-0472">Membrane</keyword>
<dbReference type="EMBL" id="NBSK02000001">
    <property type="protein sequence ID" value="KAJ0227758.1"/>
    <property type="molecule type" value="Genomic_DNA"/>
</dbReference>
<accession>A0A9R1WP85</accession>
<gene>
    <name evidence="2" type="ORF">LSAT_V11C100044710</name>
</gene>
<dbReference type="PANTHER" id="PTHR10492:SF57">
    <property type="entry name" value="ATP-DEPENDENT DNA HELICASE"/>
    <property type="match status" value="1"/>
</dbReference>
<evidence type="ECO:0000256" key="1">
    <source>
        <dbReference type="SAM" id="Phobius"/>
    </source>
</evidence>
<keyword evidence="3" id="KW-1185">Reference proteome</keyword>
<sequence length="422" mass="49516">MNTRPGHLDLWVLQQQLVLRCESYENLRNQKAQGNTNISNVSQCVILHSSFTGGARYMLQNYLDAIPKEESHFRHSSNRQLDYVFFIIHEIVFTIEFQERGLPHSHICLFMHSEYKLPTVEFIDPMIFAEIPDRDEDPELYSLVNEFMIHGPCGAENINCPCMVEKKCSKNIPKQFCNHTFVDQNGFPLYRRRNDGHFVEISGVQLENRNVVPYNKYLLKRYQVHINVEWCNLGSFIKYLFKYINKGPDRAIVVVEQSNNDCDNNDTVNEINEYYDCRYLSHHDEFLNIMLIKGILLWLDFLFIFVVNNKLYMGKTMILTMFSTNLMLFLQCSQLGWSLMQLMVMHGNLRMLNFLQSLFWQRGDRIWKPREVGKCIGRIHSGSLFLKDLLSKVKGSKSFEEIHTVNGEEYSSFRDACYALGL</sequence>
<evidence type="ECO:0000313" key="3">
    <source>
        <dbReference type="Proteomes" id="UP000235145"/>
    </source>
</evidence>
<dbReference type="Proteomes" id="UP000235145">
    <property type="component" value="Unassembled WGS sequence"/>
</dbReference>
<proteinExistence type="predicted"/>
<name>A0A9R1WP85_LACSA</name>
<protein>
    <recommendedName>
        <fullName evidence="4">Helitron helicase-like domain-containing protein</fullName>
    </recommendedName>
</protein>